<accession>A0A562ZF82</accession>
<dbReference type="AlphaFoldDB" id="A0A562ZF82"/>
<feature type="region of interest" description="Disordered" evidence="1">
    <location>
        <begin position="138"/>
        <end position="167"/>
    </location>
</feature>
<gene>
    <name evidence="3" type="ORF">FN976_27275</name>
</gene>
<dbReference type="RefSeq" id="WP_145896979.1">
    <property type="nucleotide sequence ID" value="NZ_VOBQ01000028.1"/>
</dbReference>
<dbReference type="Proteomes" id="UP000318199">
    <property type="component" value="Unassembled WGS sequence"/>
</dbReference>
<feature type="transmembrane region" description="Helical" evidence="2">
    <location>
        <begin position="266"/>
        <end position="290"/>
    </location>
</feature>
<dbReference type="EMBL" id="VOBQ01000028">
    <property type="protein sequence ID" value="TWO65511.1"/>
    <property type="molecule type" value="Genomic_DNA"/>
</dbReference>
<evidence type="ECO:0000256" key="2">
    <source>
        <dbReference type="SAM" id="Phobius"/>
    </source>
</evidence>
<evidence type="ECO:0000313" key="4">
    <source>
        <dbReference type="Proteomes" id="UP000318199"/>
    </source>
</evidence>
<keyword evidence="2" id="KW-1133">Transmembrane helix</keyword>
<keyword evidence="2" id="KW-0812">Transmembrane</keyword>
<keyword evidence="2" id="KW-0472">Membrane</keyword>
<organism evidence="3 4">
    <name type="scientific">Caenimonas sedimenti</name>
    <dbReference type="NCBI Taxonomy" id="2596921"/>
    <lineage>
        <taxon>Bacteria</taxon>
        <taxon>Pseudomonadati</taxon>
        <taxon>Pseudomonadota</taxon>
        <taxon>Betaproteobacteria</taxon>
        <taxon>Burkholderiales</taxon>
        <taxon>Comamonadaceae</taxon>
        <taxon>Caenimonas</taxon>
    </lineage>
</organism>
<reference evidence="3 4" key="1">
    <citation type="submission" date="2019-07" db="EMBL/GenBank/DDBJ databases">
        <title>Caenimonas sedimenti sp. nov., isolated from activated sludge.</title>
        <authorList>
            <person name="Xu J."/>
        </authorList>
    </citation>
    <scope>NUCLEOTIDE SEQUENCE [LARGE SCALE GENOMIC DNA]</scope>
    <source>
        <strain evidence="3 4">HX-9-20</strain>
    </source>
</reference>
<proteinExistence type="predicted"/>
<protein>
    <submittedName>
        <fullName evidence="3">Uncharacterized protein</fullName>
    </submittedName>
</protein>
<comment type="caution">
    <text evidence="3">The sequence shown here is derived from an EMBL/GenBank/DDBJ whole genome shotgun (WGS) entry which is preliminary data.</text>
</comment>
<keyword evidence="4" id="KW-1185">Reference proteome</keyword>
<sequence>MQSSPTFTPIPFGTNDVQIMTGTFDEFTFDDVIQVLGLSRQCLRFLVRRGESAVSEVLLKAGQVLDARMSSSSEPETVFVSLSGSAIRGSGLSFAVYHTQPTGPFPLPRARLSDLYARSRRVQPQSVSANEPTLRLTAQQAQAPAAAAQAPAAQATAPAARPPAAAATPDHLLPTVSLPATSADTLSRAVLADLQPVLRQELQAAIQMLREQSQALHTLDGRLQALPQLVASEVRLALAQQERRSAAAPAPAPVAPAIVPPPTSPALLAALGAGFMILLGVMVVLVVKLLR</sequence>
<evidence type="ECO:0000313" key="3">
    <source>
        <dbReference type="EMBL" id="TWO65511.1"/>
    </source>
</evidence>
<name>A0A562ZF82_9BURK</name>
<evidence type="ECO:0000256" key="1">
    <source>
        <dbReference type="SAM" id="MobiDB-lite"/>
    </source>
</evidence>